<keyword evidence="12" id="KW-1185">Reference proteome</keyword>
<keyword evidence="3" id="KW-1003">Cell membrane</keyword>
<feature type="transmembrane region" description="Helical" evidence="9">
    <location>
        <begin position="369"/>
        <end position="391"/>
    </location>
</feature>
<dbReference type="InterPro" id="IPR005279">
    <property type="entry name" value="Dipep/tripep_permease"/>
</dbReference>
<dbReference type="Proteomes" id="UP000282977">
    <property type="component" value="Unassembled WGS sequence"/>
</dbReference>
<comment type="subcellular location">
    <subcellularLocation>
        <location evidence="1">Cell membrane</location>
        <topology evidence="1">Multi-pass membrane protein</topology>
    </subcellularLocation>
    <subcellularLocation>
        <location evidence="8">Membrane</location>
        <topology evidence="8">Multi-pass membrane protein</topology>
    </subcellularLocation>
</comment>
<dbReference type="InterPro" id="IPR000109">
    <property type="entry name" value="POT_fam"/>
</dbReference>
<dbReference type="PANTHER" id="PTHR23517">
    <property type="entry name" value="RESISTANCE PROTEIN MDTM, PUTATIVE-RELATED-RELATED"/>
    <property type="match status" value="1"/>
</dbReference>
<feature type="transmembrane region" description="Helical" evidence="9">
    <location>
        <begin position="257"/>
        <end position="276"/>
    </location>
</feature>
<feature type="transmembrane region" description="Helical" evidence="9">
    <location>
        <begin position="118"/>
        <end position="139"/>
    </location>
</feature>
<dbReference type="GO" id="GO:1904680">
    <property type="term" value="F:peptide transmembrane transporter activity"/>
    <property type="evidence" value="ECO:0007669"/>
    <property type="project" value="InterPro"/>
</dbReference>
<dbReference type="PANTHER" id="PTHR23517:SF15">
    <property type="entry name" value="PROTON-DEPENDENT OLIGOPEPTIDE FAMILY TRANSPORT PROTEIN"/>
    <property type="match status" value="1"/>
</dbReference>
<organism evidence="11 12">
    <name type="scientific">Sphingobium algorifonticola</name>
    <dbReference type="NCBI Taxonomy" id="2008318"/>
    <lineage>
        <taxon>Bacteria</taxon>
        <taxon>Pseudomonadati</taxon>
        <taxon>Pseudomonadota</taxon>
        <taxon>Alphaproteobacteria</taxon>
        <taxon>Sphingomonadales</taxon>
        <taxon>Sphingomonadaceae</taxon>
        <taxon>Sphingobium</taxon>
    </lineage>
</organism>
<evidence type="ECO:0000256" key="4">
    <source>
        <dbReference type="ARBA" id="ARBA00022692"/>
    </source>
</evidence>
<dbReference type="SUPFAM" id="SSF103473">
    <property type="entry name" value="MFS general substrate transporter"/>
    <property type="match status" value="1"/>
</dbReference>
<dbReference type="GO" id="GO:0005886">
    <property type="term" value="C:plasma membrane"/>
    <property type="evidence" value="ECO:0007669"/>
    <property type="project" value="UniProtKB-SubCell"/>
</dbReference>
<keyword evidence="5" id="KW-0653">Protein transport</keyword>
<keyword evidence="4 8" id="KW-0812">Transmembrane</keyword>
<dbReference type="PROSITE" id="PS01023">
    <property type="entry name" value="PTR2_2"/>
    <property type="match status" value="1"/>
</dbReference>
<feature type="transmembrane region" description="Helical" evidence="9">
    <location>
        <begin position="186"/>
        <end position="206"/>
    </location>
</feature>
<feature type="transmembrane region" description="Helical" evidence="9">
    <location>
        <begin position="337"/>
        <end position="357"/>
    </location>
</feature>
<dbReference type="AlphaFoldDB" id="A0A437J521"/>
<dbReference type="InterPro" id="IPR036259">
    <property type="entry name" value="MFS_trans_sf"/>
</dbReference>
<dbReference type="CDD" id="cd17346">
    <property type="entry name" value="MFS_DtpA_like"/>
    <property type="match status" value="1"/>
</dbReference>
<evidence type="ECO:0000256" key="3">
    <source>
        <dbReference type="ARBA" id="ARBA00022475"/>
    </source>
</evidence>
<reference evidence="11 12" key="1">
    <citation type="submission" date="2019-01" db="EMBL/GenBank/DDBJ databases">
        <authorList>
            <person name="Chen W.-M."/>
        </authorList>
    </citation>
    <scope>NUCLEOTIDE SEQUENCE [LARGE SCALE GENOMIC DNA]</scope>
    <source>
        <strain evidence="11 12">TLA-22</strain>
    </source>
</reference>
<keyword evidence="7 9" id="KW-0472">Membrane</keyword>
<keyword evidence="6 9" id="KW-1133">Transmembrane helix</keyword>
<evidence type="ECO:0000256" key="5">
    <source>
        <dbReference type="ARBA" id="ARBA00022856"/>
    </source>
</evidence>
<evidence type="ECO:0000256" key="9">
    <source>
        <dbReference type="SAM" id="Phobius"/>
    </source>
</evidence>
<protein>
    <submittedName>
        <fullName evidence="11">Peptide MFS transporter</fullName>
    </submittedName>
</protein>
<feature type="transmembrane region" description="Helical" evidence="9">
    <location>
        <begin position="397"/>
        <end position="419"/>
    </location>
</feature>
<feature type="transmembrane region" description="Helical" evidence="9">
    <location>
        <begin position="59"/>
        <end position="80"/>
    </location>
</feature>
<feature type="transmembrane region" description="Helical" evidence="9">
    <location>
        <begin position="473"/>
        <end position="491"/>
    </location>
</feature>
<comment type="caution">
    <text evidence="11">The sequence shown here is derived from an EMBL/GenBank/DDBJ whole genome shotgun (WGS) entry which is preliminary data.</text>
</comment>
<keyword evidence="2 8" id="KW-0813">Transport</keyword>
<evidence type="ECO:0000256" key="6">
    <source>
        <dbReference type="ARBA" id="ARBA00022989"/>
    </source>
</evidence>
<evidence type="ECO:0000313" key="11">
    <source>
        <dbReference type="EMBL" id="RVT39837.1"/>
    </source>
</evidence>
<feature type="transmembrane region" description="Helical" evidence="9">
    <location>
        <begin position="234"/>
        <end position="251"/>
    </location>
</feature>
<evidence type="ECO:0000256" key="8">
    <source>
        <dbReference type="RuleBase" id="RU003755"/>
    </source>
</evidence>
<feature type="transmembrane region" description="Helical" evidence="9">
    <location>
        <begin position="431"/>
        <end position="453"/>
    </location>
</feature>
<dbReference type="OrthoDB" id="9772725at2"/>
<accession>A0A437J521</accession>
<dbReference type="Gene3D" id="1.20.1250.20">
    <property type="entry name" value="MFS general substrate transporter like domains"/>
    <property type="match status" value="1"/>
</dbReference>
<dbReference type="Pfam" id="PF00854">
    <property type="entry name" value="PTR2"/>
    <property type="match status" value="1"/>
</dbReference>
<feature type="transmembrane region" description="Helical" evidence="9">
    <location>
        <begin position="160"/>
        <end position="180"/>
    </location>
</feature>
<gene>
    <name evidence="11" type="ORF">ENE74_13920</name>
</gene>
<proteinExistence type="inferred from homology"/>
<comment type="similarity">
    <text evidence="8">Belongs to the major facilitator superfamily. Proton-dependent oligopeptide transporter (POT/PTR) (TC 2.A.17) family.</text>
</comment>
<dbReference type="GO" id="GO:0006857">
    <property type="term" value="P:oligopeptide transport"/>
    <property type="evidence" value="ECO:0007669"/>
    <property type="project" value="InterPro"/>
</dbReference>
<dbReference type="RefSeq" id="WP_127691535.1">
    <property type="nucleotide sequence ID" value="NZ_RZUL01000005.1"/>
</dbReference>
<dbReference type="EMBL" id="RZUL01000005">
    <property type="protein sequence ID" value="RVT39837.1"/>
    <property type="molecule type" value="Genomic_DNA"/>
</dbReference>
<evidence type="ECO:0000313" key="12">
    <source>
        <dbReference type="Proteomes" id="UP000282977"/>
    </source>
</evidence>
<evidence type="ECO:0000256" key="7">
    <source>
        <dbReference type="ARBA" id="ARBA00023136"/>
    </source>
</evidence>
<name>A0A437J521_9SPHN</name>
<dbReference type="InterPro" id="IPR018456">
    <property type="entry name" value="PTR2_symporter_CS"/>
</dbReference>
<evidence type="ECO:0000256" key="1">
    <source>
        <dbReference type="ARBA" id="ARBA00004651"/>
    </source>
</evidence>
<dbReference type="InterPro" id="IPR050171">
    <property type="entry name" value="MFS_Transporters"/>
</dbReference>
<dbReference type="NCBIfam" id="TIGR00924">
    <property type="entry name" value="yjdL_sub1_fam"/>
    <property type="match status" value="1"/>
</dbReference>
<feature type="transmembrane region" description="Helical" evidence="9">
    <location>
        <begin position="89"/>
        <end position="106"/>
    </location>
</feature>
<evidence type="ECO:0000259" key="10">
    <source>
        <dbReference type="PROSITE" id="PS50850"/>
    </source>
</evidence>
<evidence type="ECO:0000256" key="2">
    <source>
        <dbReference type="ARBA" id="ARBA00022448"/>
    </source>
</evidence>
<dbReference type="PROSITE" id="PS01022">
    <property type="entry name" value="PTR2_1"/>
    <property type="match status" value="1"/>
</dbReference>
<keyword evidence="5" id="KW-0571">Peptide transport</keyword>
<feature type="transmembrane region" description="Helical" evidence="9">
    <location>
        <begin position="288"/>
        <end position="305"/>
    </location>
</feature>
<sequence>MAAAYERPERAKGTFLGHPTGLFVLFFAEMWERFSYYGMRALLIFYLTKHFLFGDDKAYLIYGAYTSLVYITPVIGGYLADRYLGARKAVLCGGIFIAIGHFLIAITEGPTGQDGFHLNGFFLALAFIIIGTGFLKANISVMVGQLYPRDDIRRDPAYSIFYMGINLGGMLGPIICGILGETMGWGWGFGAAGVGMLLGLVVFVLCRPTLQGAGEPHEPHVLVQKSPVGISKEWTIYLAAILSVVGIWAIIQYQEVVGYALLAFAFATVAYILYRIFATFQKVDRDRILAALFLISLNPLFWGLFEQAGSSLNIFTDREVDRTIFGWNVPASVFQSVNSAFIILLAPLFAVLWTFLGKRRLEPNTAAKFGIGLLLIGVGFLVLVGGAMAAGSNLTPVVFILGIYFFHTMGELCFSPVGLSAMTRLSVGNMAGLMMGTWFLATAAGNFVAGLIARATGGEGAGPEKVLEVYTRLGWFALAVGLVVIIISPIIKRMMHLDSLGQDSAPARASTIKGEIL</sequence>
<dbReference type="InterPro" id="IPR020846">
    <property type="entry name" value="MFS_dom"/>
</dbReference>
<dbReference type="PROSITE" id="PS50850">
    <property type="entry name" value="MFS"/>
    <property type="match status" value="1"/>
</dbReference>
<feature type="domain" description="Major facilitator superfamily (MFS) profile" evidence="10">
    <location>
        <begin position="21"/>
        <end position="492"/>
    </location>
</feature>